<dbReference type="Gene3D" id="3.40.50.720">
    <property type="entry name" value="NAD(P)-binding Rossmann-like Domain"/>
    <property type="match status" value="1"/>
</dbReference>
<dbReference type="Gene3D" id="3.30.360.10">
    <property type="entry name" value="Dihydrodipicolinate Reductase, domain 2"/>
    <property type="match status" value="1"/>
</dbReference>
<dbReference type="InterPro" id="IPR000534">
    <property type="entry name" value="Semialdehyde_DH_NAD-bd"/>
</dbReference>
<dbReference type="PANTHER" id="PTHR46278:SF2">
    <property type="entry name" value="ASPARTATE-SEMIALDEHYDE DEHYDROGENASE"/>
    <property type="match status" value="1"/>
</dbReference>
<dbReference type="NCBIfam" id="NF004224">
    <property type="entry name" value="PRK05671.1"/>
    <property type="match status" value="1"/>
</dbReference>
<comment type="pathway">
    <text evidence="2 15">Amino-acid biosynthesis; L-lysine biosynthesis via DAP pathway; (S)-tetrahydrodipicolinate from L-aspartate: step 2/4.</text>
</comment>
<evidence type="ECO:0000256" key="9">
    <source>
        <dbReference type="ARBA" id="ARBA00022857"/>
    </source>
</evidence>
<evidence type="ECO:0000256" key="3">
    <source>
        <dbReference type="ARBA" id="ARBA00005097"/>
    </source>
</evidence>
<evidence type="ECO:0000256" key="12">
    <source>
        <dbReference type="ARBA" id="ARBA00023154"/>
    </source>
</evidence>
<dbReference type="SUPFAM" id="SSF55347">
    <property type="entry name" value="Glyceraldehyde-3-phosphate dehydrogenase-like, C-terminal domain"/>
    <property type="match status" value="1"/>
</dbReference>
<evidence type="ECO:0000256" key="15">
    <source>
        <dbReference type="HAMAP-Rule" id="MF_02121"/>
    </source>
</evidence>
<dbReference type="InterPro" id="IPR036291">
    <property type="entry name" value="NAD(P)-bd_dom_sf"/>
</dbReference>
<dbReference type="Pfam" id="PF02774">
    <property type="entry name" value="Semialdhyde_dhC"/>
    <property type="match status" value="1"/>
</dbReference>
<keyword evidence="7 15" id="KW-0028">Amino-acid biosynthesis</keyword>
<evidence type="ECO:0000256" key="6">
    <source>
        <dbReference type="ARBA" id="ARBA00013120"/>
    </source>
</evidence>
<evidence type="ECO:0000256" key="10">
    <source>
        <dbReference type="ARBA" id="ARBA00022915"/>
    </source>
</evidence>
<keyword evidence="18" id="KW-1185">Reference proteome</keyword>
<comment type="similarity">
    <text evidence="4 15">Belongs to the aspartate-semialdehyde dehydrogenase family.</text>
</comment>
<dbReference type="SUPFAM" id="SSF51735">
    <property type="entry name" value="NAD(P)-binding Rossmann-fold domains"/>
    <property type="match status" value="1"/>
</dbReference>
<evidence type="ECO:0000256" key="14">
    <source>
        <dbReference type="ARBA" id="ARBA00047891"/>
    </source>
</evidence>
<dbReference type="CDD" id="cd02316">
    <property type="entry name" value="VcASADH2_like_N"/>
    <property type="match status" value="1"/>
</dbReference>
<feature type="active site" description="Proton acceptor" evidence="15">
    <location>
        <position position="245"/>
    </location>
</feature>
<dbReference type="NCBIfam" id="NF005957">
    <property type="entry name" value="PRK08040.1"/>
    <property type="match status" value="1"/>
</dbReference>
<dbReference type="InterPro" id="IPR012080">
    <property type="entry name" value="Asp_semialdehyde_DH"/>
</dbReference>
<dbReference type="InterPro" id="IPR005986">
    <property type="entry name" value="Asp_semialdehyde_DH_beta"/>
</dbReference>
<evidence type="ECO:0000256" key="8">
    <source>
        <dbReference type="ARBA" id="ARBA00022697"/>
    </source>
</evidence>
<organism evidence="17 18">
    <name type="scientific">Geoalkalibacter halelectricus</name>
    <dbReference type="NCBI Taxonomy" id="2847045"/>
    <lineage>
        <taxon>Bacteria</taxon>
        <taxon>Pseudomonadati</taxon>
        <taxon>Thermodesulfobacteriota</taxon>
        <taxon>Desulfuromonadia</taxon>
        <taxon>Desulfuromonadales</taxon>
        <taxon>Geoalkalibacteraceae</taxon>
        <taxon>Geoalkalibacter</taxon>
    </lineage>
</organism>
<dbReference type="NCBIfam" id="NF011456">
    <property type="entry name" value="PRK14874.1"/>
    <property type="match status" value="1"/>
</dbReference>
<feature type="binding site" evidence="15">
    <location>
        <position position="238"/>
    </location>
    <ligand>
        <name>substrate</name>
    </ligand>
</feature>
<feature type="binding site" evidence="15">
    <location>
        <begin position="41"/>
        <end position="42"/>
    </location>
    <ligand>
        <name>NADP(+)</name>
        <dbReference type="ChEBI" id="CHEBI:58349"/>
    </ligand>
</feature>
<dbReference type="HAMAP" id="MF_02121">
    <property type="entry name" value="ASADH"/>
    <property type="match status" value="1"/>
</dbReference>
<dbReference type="EC" id="1.2.1.11" evidence="6 15"/>
<comment type="pathway">
    <text evidence="3 15">Amino-acid biosynthesis; L-threonine biosynthesis; L-threonine from L-aspartate: step 2/5.</text>
</comment>
<feature type="domain" description="Semialdehyde dehydrogenase NAD-binding" evidence="16">
    <location>
        <begin position="6"/>
        <end position="121"/>
    </location>
</feature>
<dbReference type="RefSeq" id="WP_260747064.1">
    <property type="nucleotide sequence ID" value="NZ_CP092109.1"/>
</dbReference>
<evidence type="ECO:0000313" key="17">
    <source>
        <dbReference type="EMBL" id="UWZ78706.1"/>
    </source>
</evidence>
<feature type="binding site" evidence="15">
    <location>
        <position position="101"/>
    </location>
    <ligand>
        <name>phosphate</name>
        <dbReference type="ChEBI" id="CHEBI:43474"/>
    </ligand>
</feature>
<dbReference type="GO" id="GO:0004073">
    <property type="term" value="F:aspartate-semialdehyde dehydrogenase activity"/>
    <property type="evidence" value="ECO:0007669"/>
    <property type="project" value="UniProtKB-EC"/>
</dbReference>
<evidence type="ECO:0000256" key="13">
    <source>
        <dbReference type="ARBA" id="ARBA00023167"/>
    </source>
</evidence>
<evidence type="ECO:0000313" key="18">
    <source>
        <dbReference type="Proteomes" id="UP001060414"/>
    </source>
</evidence>
<accession>A0ABY5ZHW7</accession>
<gene>
    <name evidence="15" type="primary">asd</name>
    <name evidence="17" type="ORF">L9S41_13605</name>
</gene>
<dbReference type="SMART" id="SM00859">
    <property type="entry name" value="Semialdhyde_dh"/>
    <property type="match status" value="1"/>
</dbReference>
<feature type="binding site" evidence="15">
    <location>
        <position position="159"/>
    </location>
    <ligand>
        <name>substrate</name>
    </ligand>
</feature>
<dbReference type="NCBIfam" id="TIGR01296">
    <property type="entry name" value="asd_B"/>
    <property type="match status" value="1"/>
</dbReference>
<dbReference type="Proteomes" id="UP001060414">
    <property type="component" value="Chromosome"/>
</dbReference>
<feature type="binding site" evidence="15">
    <location>
        <position position="187"/>
    </location>
    <ligand>
        <name>NADP(+)</name>
        <dbReference type="ChEBI" id="CHEBI:58349"/>
    </ligand>
</feature>
<comment type="subunit">
    <text evidence="5 15">Homodimer.</text>
</comment>
<dbReference type="PANTHER" id="PTHR46278">
    <property type="entry name" value="DEHYDROGENASE, PUTATIVE-RELATED"/>
    <property type="match status" value="1"/>
</dbReference>
<comment type="function">
    <text evidence="15">Catalyzes the NADPH-dependent formation of L-aspartate-semialdehyde (L-ASA) by the reductive dephosphorylation of L-aspartyl-4-phosphate.</text>
</comment>
<keyword evidence="10 15" id="KW-0220">Diaminopimelate biosynthesis</keyword>
<dbReference type="EMBL" id="CP092109">
    <property type="protein sequence ID" value="UWZ78706.1"/>
    <property type="molecule type" value="Genomic_DNA"/>
</dbReference>
<dbReference type="PIRSF" id="PIRSF000148">
    <property type="entry name" value="ASA_dh"/>
    <property type="match status" value="1"/>
</dbReference>
<evidence type="ECO:0000259" key="16">
    <source>
        <dbReference type="SMART" id="SM00859"/>
    </source>
</evidence>
<feature type="binding site" evidence="15">
    <location>
        <begin position="13"/>
        <end position="16"/>
    </location>
    <ligand>
        <name>NADP(+)</name>
        <dbReference type="ChEBI" id="CHEBI:58349"/>
    </ligand>
</feature>
<keyword evidence="12 15" id="KW-0457">Lysine biosynthesis</keyword>
<dbReference type="CDD" id="cd18131">
    <property type="entry name" value="ASADH_C_bac_euk_like"/>
    <property type="match status" value="1"/>
</dbReference>
<feature type="binding site" evidence="15">
    <location>
        <position position="318"/>
    </location>
    <ligand>
        <name>NADP(+)</name>
        <dbReference type="ChEBI" id="CHEBI:58349"/>
    </ligand>
</feature>
<sequence length="339" mass="35786">MSKPLNVAIVGATGAVGTEILQILGECDFTAADLRLLAGERSEGNFLEFQGEQILVERLAKDSFAGIDLAFFCAGEGISQEYCPLAVAAGALCIDTSGAWRMDPQVPLVVPEVNAADLAGCRAKGIVAIPTSATIQMVLALKPLHDAAKLRRVVVATYQAVSECGSRAIDELRKQVGELLNGRPAAPEVYPHQIAFNCLPLIGDILDQGNTRAEMSLVEETRKILGEPNLAMTATAVRVPVFYGHSEAINVETQGKVSADQARELLGAAAGLSVVDDPAHNLYPLAADAAGQDLVLVGRIREDQSVPNGLNLWVVADNLRKGAALNAVQIAEILAADYL</sequence>
<evidence type="ECO:0000256" key="5">
    <source>
        <dbReference type="ARBA" id="ARBA00011738"/>
    </source>
</evidence>
<evidence type="ECO:0000256" key="2">
    <source>
        <dbReference type="ARBA" id="ARBA00005076"/>
    </source>
</evidence>
<evidence type="ECO:0000256" key="7">
    <source>
        <dbReference type="ARBA" id="ARBA00022605"/>
    </source>
</evidence>
<evidence type="ECO:0000256" key="4">
    <source>
        <dbReference type="ARBA" id="ARBA00010584"/>
    </source>
</evidence>
<proteinExistence type="inferred from homology"/>
<name>A0ABY5ZHW7_9BACT</name>
<dbReference type="InterPro" id="IPR012280">
    <property type="entry name" value="Semialdhyde_DH_dimer_dom"/>
</dbReference>
<comment type="pathway">
    <text evidence="1 15">Amino-acid biosynthesis; L-methionine biosynthesis via de novo pathway; L-homoserine from L-aspartate: step 2/3.</text>
</comment>
<keyword evidence="8 15" id="KW-0791">Threonine biosynthesis</keyword>
<evidence type="ECO:0000256" key="11">
    <source>
        <dbReference type="ARBA" id="ARBA00023002"/>
    </source>
</evidence>
<keyword evidence="11 15" id="KW-0560">Oxidoreductase</keyword>
<keyword evidence="9 15" id="KW-0521">NADP</keyword>
<reference evidence="17" key="1">
    <citation type="journal article" date="2022" name="Environ. Microbiol.">
        <title>Geoalkalibacter halelectricus SAP #1 sp. nov. possessing extracellular electron transfer and mineral#reducing capabilities from a haloalkaline environment.</title>
        <authorList>
            <person name="Yadav S."/>
            <person name="Singh R."/>
            <person name="Sundharam S.S."/>
            <person name="Chaudhary S."/>
            <person name="Krishnamurthi S."/>
            <person name="Patil S.A."/>
        </authorList>
    </citation>
    <scope>NUCLEOTIDE SEQUENCE</scope>
    <source>
        <strain evidence="17">SAP-1</strain>
    </source>
</reference>
<comment type="caution">
    <text evidence="15">Lacks conserved residue(s) required for the propagation of feature annotation.</text>
</comment>
<keyword evidence="13 15" id="KW-0486">Methionine biosynthesis</keyword>
<protein>
    <recommendedName>
        <fullName evidence="6 15">Aspartate-semialdehyde dehydrogenase</fullName>
        <shortName evidence="15">ASA dehydrogenase</shortName>
        <shortName evidence="15">ASADH</shortName>
        <ecNumber evidence="6 15">1.2.1.11</ecNumber>
    </recommendedName>
    <alternativeName>
        <fullName evidence="15">Aspartate-beta-semialdehyde dehydrogenase</fullName>
    </alternativeName>
</protein>
<dbReference type="Pfam" id="PF01118">
    <property type="entry name" value="Semialdhyde_dh"/>
    <property type="match status" value="1"/>
</dbReference>
<comment type="catalytic activity">
    <reaction evidence="14 15">
        <text>L-aspartate 4-semialdehyde + phosphate + NADP(+) = 4-phospho-L-aspartate + NADPH + H(+)</text>
        <dbReference type="Rhea" id="RHEA:24284"/>
        <dbReference type="ChEBI" id="CHEBI:15378"/>
        <dbReference type="ChEBI" id="CHEBI:43474"/>
        <dbReference type="ChEBI" id="CHEBI:57535"/>
        <dbReference type="ChEBI" id="CHEBI:57783"/>
        <dbReference type="ChEBI" id="CHEBI:58349"/>
        <dbReference type="ChEBI" id="CHEBI:537519"/>
        <dbReference type="EC" id="1.2.1.11"/>
    </reaction>
</comment>
<evidence type="ECO:0000256" key="1">
    <source>
        <dbReference type="ARBA" id="ARBA00005021"/>
    </source>
</evidence>